<keyword evidence="1" id="KW-0472">Membrane</keyword>
<feature type="transmembrane region" description="Helical" evidence="1">
    <location>
        <begin position="127"/>
        <end position="149"/>
    </location>
</feature>
<name>A0A1J5RR86_9ZZZZ</name>
<accession>A0A1J5RR86</accession>
<evidence type="ECO:0000313" key="2">
    <source>
        <dbReference type="EMBL" id="OIQ98502.1"/>
    </source>
</evidence>
<organism evidence="2">
    <name type="scientific">mine drainage metagenome</name>
    <dbReference type="NCBI Taxonomy" id="410659"/>
    <lineage>
        <taxon>unclassified sequences</taxon>
        <taxon>metagenomes</taxon>
        <taxon>ecological metagenomes</taxon>
    </lineage>
</organism>
<feature type="transmembrane region" description="Helical" evidence="1">
    <location>
        <begin position="16"/>
        <end position="39"/>
    </location>
</feature>
<dbReference type="AlphaFoldDB" id="A0A1J5RR86"/>
<keyword evidence="1" id="KW-0812">Transmembrane</keyword>
<dbReference type="EMBL" id="MLJW01000118">
    <property type="protein sequence ID" value="OIQ98502.1"/>
    <property type="molecule type" value="Genomic_DNA"/>
</dbReference>
<proteinExistence type="predicted"/>
<protein>
    <submittedName>
        <fullName evidence="2">Uncharacterized protein</fullName>
    </submittedName>
</protein>
<comment type="caution">
    <text evidence="2">The sequence shown here is derived from an EMBL/GenBank/DDBJ whole genome shotgun (WGS) entry which is preliminary data.</text>
</comment>
<sequence>MHKNNLNTKHITRSQALLLGTFLIILFFTVLAAWFVITARTIRIFDIKKTELILRNDGCNLLVLNSIDTKAAEFGNGCSVVLPFLQNQYGSGGVITLEDKKINIADDLVLSTRTVEDLPWTQIRIEALILMIMSTIVLALMVRVFVILLKKANDE</sequence>
<keyword evidence="1" id="KW-1133">Transmembrane helix</keyword>
<gene>
    <name evidence="2" type="ORF">GALL_194770</name>
</gene>
<evidence type="ECO:0000256" key="1">
    <source>
        <dbReference type="SAM" id="Phobius"/>
    </source>
</evidence>
<reference evidence="2" key="1">
    <citation type="submission" date="2016-10" db="EMBL/GenBank/DDBJ databases">
        <title>Sequence of Gallionella enrichment culture.</title>
        <authorList>
            <person name="Poehlein A."/>
            <person name="Muehling M."/>
            <person name="Daniel R."/>
        </authorList>
    </citation>
    <scope>NUCLEOTIDE SEQUENCE</scope>
</reference>